<dbReference type="InterPro" id="IPR000073">
    <property type="entry name" value="AB_hydrolase_1"/>
</dbReference>
<accession>A0A5M3WFP8</accession>
<dbReference type="EMBL" id="BLAE01000008">
    <property type="protein sequence ID" value="GES07925.1"/>
    <property type="molecule type" value="Genomic_DNA"/>
</dbReference>
<evidence type="ECO:0000313" key="2">
    <source>
        <dbReference type="EMBL" id="GES07925.1"/>
    </source>
</evidence>
<dbReference type="PANTHER" id="PTHR37017:SF11">
    <property type="entry name" value="ESTERASE_LIPASE_THIOESTERASE DOMAIN-CONTAINING PROTEIN"/>
    <property type="match status" value="1"/>
</dbReference>
<sequence length="224" mass="24350">MATFVLIPGGGSGPGYWSLLAAELRERGHSAVAVELPYEEKTAGLAEYADAVVEAVGDQRDLVVVAHSFGGFTAPLVCDRIAVDLLVFVAGMIPRPGERPTDWWQNTDHATALAESNLRHGPDPDVYALFLHDVPRDLADAALADSRDQADTSANAVWPGNALPKVPTRALICADDRFFPLEFMRTVTEDRLGITPDVMPGSHHPMLSRPAELADRLHTYWTTL</sequence>
<keyword evidence="3" id="KW-1185">Reference proteome</keyword>
<dbReference type="PANTHER" id="PTHR37017">
    <property type="entry name" value="AB HYDROLASE-1 DOMAIN-CONTAINING PROTEIN-RELATED"/>
    <property type="match status" value="1"/>
</dbReference>
<dbReference type="RefSeq" id="WP_155353585.1">
    <property type="nucleotide sequence ID" value="NZ_BAAAHL010000012.1"/>
</dbReference>
<proteinExistence type="predicted"/>
<evidence type="ECO:0000259" key="1">
    <source>
        <dbReference type="Pfam" id="PF12697"/>
    </source>
</evidence>
<name>A0A5M3WFP8_9ACTN</name>
<gene>
    <name evidence="2" type="ORF">Amac_015200</name>
</gene>
<reference evidence="2 3" key="1">
    <citation type="submission" date="2019-10" db="EMBL/GenBank/DDBJ databases">
        <title>Whole genome shotgun sequence of Acrocarpospora macrocephala NBRC 16266.</title>
        <authorList>
            <person name="Ichikawa N."/>
            <person name="Kimura A."/>
            <person name="Kitahashi Y."/>
            <person name="Komaki H."/>
            <person name="Oguchi A."/>
        </authorList>
    </citation>
    <scope>NUCLEOTIDE SEQUENCE [LARGE SCALE GENOMIC DNA]</scope>
    <source>
        <strain evidence="2 3">NBRC 16266</strain>
    </source>
</reference>
<dbReference type="OrthoDB" id="9773549at2"/>
<dbReference type="GO" id="GO:0016787">
    <property type="term" value="F:hydrolase activity"/>
    <property type="evidence" value="ECO:0007669"/>
    <property type="project" value="UniProtKB-KW"/>
</dbReference>
<organism evidence="2 3">
    <name type="scientific">Acrocarpospora macrocephala</name>
    <dbReference type="NCBI Taxonomy" id="150177"/>
    <lineage>
        <taxon>Bacteria</taxon>
        <taxon>Bacillati</taxon>
        <taxon>Actinomycetota</taxon>
        <taxon>Actinomycetes</taxon>
        <taxon>Streptosporangiales</taxon>
        <taxon>Streptosporangiaceae</taxon>
        <taxon>Acrocarpospora</taxon>
    </lineage>
</organism>
<protein>
    <submittedName>
        <fullName evidence="2">Alpha/beta hydrolase</fullName>
    </submittedName>
</protein>
<evidence type="ECO:0000313" key="3">
    <source>
        <dbReference type="Proteomes" id="UP000331127"/>
    </source>
</evidence>
<dbReference type="Proteomes" id="UP000331127">
    <property type="component" value="Unassembled WGS sequence"/>
</dbReference>
<dbReference type="SUPFAM" id="SSF53474">
    <property type="entry name" value="alpha/beta-Hydrolases"/>
    <property type="match status" value="1"/>
</dbReference>
<dbReference type="Pfam" id="PF12697">
    <property type="entry name" value="Abhydrolase_6"/>
    <property type="match status" value="1"/>
</dbReference>
<dbReference type="InterPro" id="IPR052897">
    <property type="entry name" value="Sec-Metab_Biosynth_Hydrolase"/>
</dbReference>
<dbReference type="Gene3D" id="3.40.50.1820">
    <property type="entry name" value="alpha/beta hydrolase"/>
    <property type="match status" value="1"/>
</dbReference>
<dbReference type="InterPro" id="IPR029058">
    <property type="entry name" value="AB_hydrolase_fold"/>
</dbReference>
<dbReference type="AlphaFoldDB" id="A0A5M3WFP8"/>
<comment type="caution">
    <text evidence="2">The sequence shown here is derived from an EMBL/GenBank/DDBJ whole genome shotgun (WGS) entry which is preliminary data.</text>
</comment>
<keyword evidence="2" id="KW-0378">Hydrolase</keyword>
<feature type="domain" description="AB hydrolase-1" evidence="1">
    <location>
        <begin position="4"/>
        <end position="215"/>
    </location>
</feature>